<dbReference type="RefSeq" id="WP_183974363.1">
    <property type="nucleotide sequence ID" value="NZ_JACHEB010000002.1"/>
</dbReference>
<dbReference type="InterPro" id="IPR011989">
    <property type="entry name" value="ARM-like"/>
</dbReference>
<name>A0A9X0U2Q9_9BACT</name>
<dbReference type="Proteomes" id="UP000535182">
    <property type="component" value="Unassembled WGS sequence"/>
</dbReference>
<evidence type="ECO:0000313" key="1">
    <source>
        <dbReference type="EMBL" id="MBB5327579.1"/>
    </source>
</evidence>
<dbReference type="Gene3D" id="1.25.10.10">
    <property type="entry name" value="Leucine-rich Repeat Variant"/>
    <property type="match status" value="1"/>
</dbReference>
<keyword evidence="2" id="KW-1185">Reference proteome</keyword>
<organism evidence="1 2">
    <name type="scientific">Tunturiibacter gelidiferens</name>
    <dbReference type="NCBI Taxonomy" id="3069689"/>
    <lineage>
        <taxon>Bacteria</taxon>
        <taxon>Pseudomonadati</taxon>
        <taxon>Acidobacteriota</taxon>
        <taxon>Terriglobia</taxon>
        <taxon>Terriglobales</taxon>
        <taxon>Acidobacteriaceae</taxon>
        <taxon>Tunturiibacter</taxon>
    </lineage>
</organism>
<sequence>MRGGLAILRRMESLRRQLRGPKWGLHLARKIAEKIGTDKFAVRALVRELFDGEIEVRKRAADVARRITEADGSLLEPYADEFAGLLETLPVEESRTRWHLGLVVPRVACTCAQRLRAAWTMSLLAEDESNVVRCSAVEGMGLLALQEPSLRDEAEEMVERYLREGTVAMKSRARGVQRSWTRAEQKKR</sequence>
<gene>
    <name evidence="1" type="ORF">HDF14_001184</name>
</gene>
<dbReference type="SUPFAM" id="SSF48371">
    <property type="entry name" value="ARM repeat"/>
    <property type="match status" value="1"/>
</dbReference>
<evidence type="ECO:0008006" key="3">
    <source>
        <dbReference type="Google" id="ProtNLM"/>
    </source>
</evidence>
<proteinExistence type="predicted"/>
<reference evidence="1 2" key="1">
    <citation type="submission" date="2020-08" db="EMBL/GenBank/DDBJ databases">
        <title>Genomic Encyclopedia of Type Strains, Phase IV (KMG-V): Genome sequencing to study the core and pangenomes of soil and plant-associated prokaryotes.</title>
        <authorList>
            <person name="Whitman W."/>
        </authorList>
    </citation>
    <scope>NUCLEOTIDE SEQUENCE [LARGE SCALE GENOMIC DNA]</scope>
    <source>
        <strain evidence="1 2">X5P2</strain>
    </source>
</reference>
<evidence type="ECO:0000313" key="2">
    <source>
        <dbReference type="Proteomes" id="UP000535182"/>
    </source>
</evidence>
<dbReference type="EMBL" id="JACHEB010000002">
    <property type="protein sequence ID" value="MBB5327579.1"/>
    <property type="molecule type" value="Genomic_DNA"/>
</dbReference>
<dbReference type="InterPro" id="IPR016024">
    <property type="entry name" value="ARM-type_fold"/>
</dbReference>
<accession>A0A9X0U2Q9</accession>
<dbReference type="AlphaFoldDB" id="A0A9X0U2Q9"/>
<comment type="caution">
    <text evidence="1">The sequence shown here is derived from an EMBL/GenBank/DDBJ whole genome shotgun (WGS) entry which is preliminary data.</text>
</comment>
<protein>
    <recommendedName>
        <fullName evidence="3">HEAT repeat domain-containing protein</fullName>
    </recommendedName>
</protein>